<organism evidence="1 2">
    <name type="scientific">Acinetobacter bouvetii</name>
    <dbReference type="NCBI Taxonomy" id="202951"/>
    <lineage>
        <taxon>Bacteria</taxon>
        <taxon>Pseudomonadati</taxon>
        <taxon>Pseudomonadota</taxon>
        <taxon>Gammaproteobacteria</taxon>
        <taxon>Moraxellales</taxon>
        <taxon>Moraxellaceae</taxon>
        <taxon>Acinetobacter</taxon>
    </lineage>
</organism>
<dbReference type="AlphaFoldDB" id="A0A4Q7B7V3"/>
<proteinExistence type="predicted"/>
<reference evidence="1 2" key="1">
    <citation type="submission" date="2019-02" db="EMBL/GenBank/DDBJ databases">
        <title>The Batch Genome Submission of Acinetobacter spp. strains.</title>
        <authorList>
            <person name="Qin J."/>
            <person name="Hu Y."/>
            <person name="Ye H."/>
            <person name="Wei L."/>
            <person name="Feng Y."/>
            <person name="Zong Z."/>
        </authorList>
    </citation>
    <scope>NUCLEOTIDE SEQUENCE [LARGE SCALE GENOMIC DNA]</scope>
    <source>
        <strain evidence="1 2">WCHABo060081</strain>
    </source>
</reference>
<dbReference type="Proteomes" id="UP000293483">
    <property type="component" value="Unassembled WGS sequence"/>
</dbReference>
<evidence type="ECO:0000313" key="1">
    <source>
        <dbReference type="EMBL" id="RZG69404.1"/>
    </source>
</evidence>
<dbReference type="STRING" id="202951.GCA_001485025_01396"/>
<accession>A0A4Q7B7V3</accession>
<gene>
    <name evidence="1" type="ORF">EXE25_02955</name>
</gene>
<dbReference type="RefSeq" id="WP_130144072.1">
    <property type="nucleotide sequence ID" value="NZ_SGSU01000002.1"/>
</dbReference>
<comment type="caution">
    <text evidence="1">The sequence shown here is derived from an EMBL/GenBank/DDBJ whole genome shotgun (WGS) entry which is preliminary data.</text>
</comment>
<protein>
    <submittedName>
        <fullName evidence="1">Uncharacterized protein</fullName>
    </submittedName>
</protein>
<sequence>MDILNRISRTIEALPAGGQWTVTAQELWMSRSDFQSISAFLTLEARKGHFSLAAADEPSMRLGSTALLVTKH</sequence>
<dbReference type="EMBL" id="SGSU01000002">
    <property type="protein sequence ID" value="RZG69404.1"/>
    <property type="molecule type" value="Genomic_DNA"/>
</dbReference>
<name>A0A4Q7B7V3_9GAMM</name>
<evidence type="ECO:0000313" key="2">
    <source>
        <dbReference type="Proteomes" id="UP000293483"/>
    </source>
</evidence>